<sequence>MEGKLLRSRRSLKPSITCTHSLLFNCFLLTSGCGYYCISLNGSFGYQDFIHCMDFLNRYCLMAVFNVTYLENEDYE</sequence>
<organism evidence="1 2">
    <name type="scientific">Cyanoderma ruficeps</name>
    <name type="common">rufous-capped babbler</name>
    <dbReference type="NCBI Taxonomy" id="181631"/>
    <lineage>
        <taxon>Eukaryota</taxon>
        <taxon>Metazoa</taxon>
        <taxon>Chordata</taxon>
        <taxon>Craniata</taxon>
        <taxon>Vertebrata</taxon>
        <taxon>Euteleostomi</taxon>
        <taxon>Archelosauria</taxon>
        <taxon>Archosauria</taxon>
        <taxon>Dinosauria</taxon>
        <taxon>Saurischia</taxon>
        <taxon>Theropoda</taxon>
        <taxon>Coelurosauria</taxon>
        <taxon>Aves</taxon>
        <taxon>Neognathae</taxon>
        <taxon>Neoaves</taxon>
        <taxon>Telluraves</taxon>
        <taxon>Australaves</taxon>
        <taxon>Passeriformes</taxon>
        <taxon>Sylvioidea</taxon>
        <taxon>Timaliidae</taxon>
        <taxon>Cyanoderma</taxon>
    </lineage>
</organism>
<dbReference type="PROSITE" id="PS51257">
    <property type="entry name" value="PROKAR_LIPOPROTEIN"/>
    <property type="match status" value="1"/>
</dbReference>
<evidence type="ECO:0000313" key="1">
    <source>
        <dbReference type="Ensembl" id="ENSCRFP00000014660.1"/>
    </source>
</evidence>
<proteinExistence type="predicted"/>
<dbReference type="AlphaFoldDB" id="A0A8C3XED0"/>
<reference evidence="1" key="2">
    <citation type="submission" date="2025-09" db="UniProtKB">
        <authorList>
            <consortium name="Ensembl"/>
        </authorList>
    </citation>
    <scope>IDENTIFICATION</scope>
</reference>
<dbReference type="Ensembl" id="ENSCRFT00000015175.1">
    <property type="protein sequence ID" value="ENSCRFP00000014660.1"/>
    <property type="gene ID" value="ENSCRFG00000011317.1"/>
</dbReference>
<keyword evidence="2" id="KW-1185">Reference proteome</keyword>
<dbReference type="Proteomes" id="UP000694396">
    <property type="component" value="Unplaced"/>
</dbReference>
<protein>
    <submittedName>
        <fullName evidence="1">Uncharacterized protein</fullName>
    </submittedName>
</protein>
<reference evidence="1" key="1">
    <citation type="submission" date="2025-08" db="UniProtKB">
        <authorList>
            <consortium name="Ensembl"/>
        </authorList>
    </citation>
    <scope>IDENTIFICATION</scope>
</reference>
<name>A0A8C3XED0_9PASS</name>
<evidence type="ECO:0000313" key="2">
    <source>
        <dbReference type="Proteomes" id="UP000694396"/>
    </source>
</evidence>
<accession>A0A8C3XED0</accession>